<dbReference type="AlphaFoldDB" id="A0A0S7YC36"/>
<evidence type="ECO:0000256" key="1">
    <source>
        <dbReference type="SAM" id="Phobius"/>
    </source>
</evidence>
<proteinExistence type="predicted"/>
<feature type="transmembrane region" description="Helical" evidence="1">
    <location>
        <begin position="123"/>
        <end position="143"/>
    </location>
</feature>
<keyword evidence="1" id="KW-0812">Transmembrane</keyword>
<evidence type="ECO:0000313" key="2">
    <source>
        <dbReference type="EMBL" id="KPJ71999.1"/>
    </source>
</evidence>
<keyword evidence="1" id="KW-0472">Membrane</keyword>
<feature type="transmembrane region" description="Helical" evidence="1">
    <location>
        <begin position="96"/>
        <end position="117"/>
    </location>
</feature>
<gene>
    <name evidence="2" type="ORF">AMJ52_07805</name>
</gene>
<feature type="transmembrane region" description="Helical" evidence="1">
    <location>
        <begin position="40"/>
        <end position="58"/>
    </location>
</feature>
<organism evidence="2 3">
    <name type="scientific">candidate division TA06 bacterium DG_78</name>
    <dbReference type="NCBI Taxonomy" id="1703772"/>
    <lineage>
        <taxon>Bacteria</taxon>
        <taxon>Bacteria division TA06</taxon>
    </lineage>
</organism>
<reference evidence="2 3" key="1">
    <citation type="journal article" date="2015" name="Microbiome">
        <title>Genomic resolution of linkages in carbon, nitrogen, and sulfur cycling among widespread estuary sediment bacteria.</title>
        <authorList>
            <person name="Baker B.J."/>
            <person name="Lazar C.S."/>
            <person name="Teske A.P."/>
            <person name="Dick G.J."/>
        </authorList>
    </citation>
    <scope>NUCLEOTIDE SEQUENCE [LARGE SCALE GENOMIC DNA]</scope>
    <source>
        <strain evidence="2">DG_78</strain>
    </source>
</reference>
<keyword evidence="1" id="KW-1133">Transmembrane helix</keyword>
<dbReference type="Proteomes" id="UP000051012">
    <property type="component" value="Unassembled WGS sequence"/>
</dbReference>
<evidence type="ECO:0000313" key="3">
    <source>
        <dbReference type="Proteomes" id="UP000051012"/>
    </source>
</evidence>
<accession>A0A0S7YC36</accession>
<comment type="caution">
    <text evidence="2">The sequence shown here is derived from an EMBL/GenBank/DDBJ whole genome shotgun (WGS) entry which is preliminary data.</text>
</comment>
<name>A0A0S7YC36_UNCT6</name>
<dbReference type="EMBL" id="LJNI01000107">
    <property type="protein sequence ID" value="KPJ71999.1"/>
    <property type="molecule type" value="Genomic_DNA"/>
</dbReference>
<protein>
    <submittedName>
        <fullName evidence="2">Uncharacterized protein</fullName>
    </submittedName>
</protein>
<feature type="transmembrane region" description="Helical" evidence="1">
    <location>
        <begin position="17"/>
        <end position="34"/>
    </location>
</feature>
<sequence length="301" mass="33650">MQEHRIYLVLDKITPQLRGFVSVLLVATGFILQFSSKNILAGLPFIIACVILNLIRGVSVKRIHPLKYDWQEVTPDKIDQVLAHCKKIKKFRSGNVGCIITVFIIFIFGISFGAPLLHYIAKAPFPLLVAIINAVILFTGLALSGHKSAWMPSGLDIKTEIVKRLLDSPLIKKDPSLQPAPYLRIGKAKEGTLPNDARVLIKFKDAPSDFIGLQGQISINSVKSRQYPYFYVVLIAKPPFKLFEKFGKHSIDRLVIEQKTTAEVDVVVVRQKTTKTSGYHTNTAVQDYILVNGIKLAKKLF</sequence>